<dbReference type="STRING" id="76021.BS329_30865"/>
<dbReference type="InterPro" id="IPR051601">
    <property type="entry name" value="Serine_prot/Carboxylest_S33"/>
</dbReference>
<dbReference type="InterPro" id="IPR000073">
    <property type="entry name" value="AB_hydrolase_1"/>
</dbReference>
<keyword evidence="3 7" id="KW-0378">Hydrolase</keyword>
<comment type="caution">
    <text evidence="7">The sequence shown here is derived from an EMBL/GenBank/DDBJ whole genome shotgun (WGS) entry which is preliminary data.</text>
</comment>
<gene>
    <name evidence="7" type="ORF">BS329_30865</name>
</gene>
<dbReference type="PANTHER" id="PTHR43248:SF29">
    <property type="entry name" value="TRIPEPTIDYL AMINOPEPTIDASE"/>
    <property type="match status" value="1"/>
</dbReference>
<dbReference type="PANTHER" id="PTHR43248">
    <property type="entry name" value="2-SUCCINYL-6-HYDROXY-2,4-CYCLOHEXADIENE-1-CARBOXYLATE SYNTHASE"/>
    <property type="match status" value="1"/>
</dbReference>
<dbReference type="AlphaFoldDB" id="A0A1R0KJ50"/>
<dbReference type="InterPro" id="IPR029058">
    <property type="entry name" value="AB_hydrolase_fold"/>
</dbReference>
<feature type="chain" id="PRO_5013181221" evidence="4">
    <location>
        <begin position="35"/>
        <end position="602"/>
    </location>
</feature>
<name>A0A1R0KJ50_9PSEU</name>
<reference evidence="7 8" key="1">
    <citation type="submission" date="2016-01" db="EMBL/GenBank/DDBJ databases">
        <title>Amycolatopsis coloradensis genome sequencing and assembly.</title>
        <authorList>
            <person name="Mayilraj S."/>
        </authorList>
    </citation>
    <scope>NUCLEOTIDE SEQUENCE [LARGE SCALE GENOMIC DNA]</scope>
    <source>
        <strain evidence="7 8">DSM 44225</strain>
    </source>
</reference>
<evidence type="ECO:0000259" key="6">
    <source>
        <dbReference type="Pfam" id="PF08386"/>
    </source>
</evidence>
<evidence type="ECO:0000313" key="8">
    <source>
        <dbReference type="Proteomes" id="UP000187486"/>
    </source>
</evidence>
<dbReference type="SUPFAM" id="SSF53474">
    <property type="entry name" value="alpha/beta-Hydrolases"/>
    <property type="match status" value="1"/>
</dbReference>
<feature type="signal peptide" evidence="4">
    <location>
        <begin position="1"/>
        <end position="34"/>
    </location>
</feature>
<proteinExistence type="inferred from homology"/>
<accession>A0A1R0KJ50</accession>
<evidence type="ECO:0000256" key="2">
    <source>
        <dbReference type="ARBA" id="ARBA00022729"/>
    </source>
</evidence>
<dbReference type="EMBL" id="MQUQ01000018">
    <property type="protein sequence ID" value="OLZ46073.1"/>
    <property type="molecule type" value="Genomic_DNA"/>
</dbReference>
<evidence type="ECO:0000256" key="3">
    <source>
        <dbReference type="ARBA" id="ARBA00022801"/>
    </source>
</evidence>
<keyword evidence="2 4" id="KW-0732">Signal</keyword>
<dbReference type="InterPro" id="IPR013595">
    <property type="entry name" value="Pept_S33_TAP-like_C"/>
</dbReference>
<evidence type="ECO:0000256" key="1">
    <source>
        <dbReference type="ARBA" id="ARBA00010088"/>
    </source>
</evidence>
<protein>
    <submittedName>
        <fullName evidence="7">Alpha/beta hydrolase</fullName>
    </submittedName>
</protein>
<feature type="domain" description="Peptidase S33 tripeptidyl aminopeptidase-like C-terminal" evidence="6">
    <location>
        <begin position="440"/>
        <end position="536"/>
    </location>
</feature>
<dbReference type="Gene3D" id="3.40.50.1820">
    <property type="entry name" value="alpha/beta hydrolase"/>
    <property type="match status" value="1"/>
</dbReference>
<feature type="domain" description="AB hydrolase-1" evidence="5">
    <location>
        <begin position="121"/>
        <end position="278"/>
    </location>
</feature>
<keyword evidence="8" id="KW-1185">Reference proteome</keyword>
<organism evidence="7 8">
    <name type="scientific">Amycolatopsis coloradensis</name>
    <dbReference type="NCBI Taxonomy" id="76021"/>
    <lineage>
        <taxon>Bacteria</taxon>
        <taxon>Bacillati</taxon>
        <taxon>Actinomycetota</taxon>
        <taxon>Actinomycetes</taxon>
        <taxon>Pseudonocardiales</taxon>
        <taxon>Pseudonocardiaceae</taxon>
        <taxon>Amycolatopsis</taxon>
    </lineage>
</organism>
<dbReference type="GO" id="GO:0016787">
    <property type="term" value="F:hydrolase activity"/>
    <property type="evidence" value="ECO:0007669"/>
    <property type="project" value="UniProtKB-KW"/>
</dbReference>
<dbReference type="Pfam" id="PF08386">
    <property type="entry name" value="Abhydrolase_4"/>
    <property type="match status" value="1"/>
</dbReference>
<evidence type="ECO:0000313" key="7">
    <source>
        <dbReference type="EMBL" id="OLZ46073.1"/>
    </source>
</evidence>
<dbReference type="Pfam" id="PF00561">
    <property type="entry name" value="Abhydrolase_1"/>
    <property type="match status" value="1"/>
</dbReference>
<evidence type="ECO:0000256" key="4">
    <source>
        <dbReference type="SAM" id="SignalP"/>
    </source>
</evidence>
<evidence type="ECO:0000259" key="5">
    <source>
        <dbReference type="Pfam" id="PF00561"/>
    </source>
</evidence>
<comment type="similarity">
    <text evidence="1">Belongs to the peptidase S33 family.</text>
</comment>
<sequence length="602" mass="64352">MVISSTRKTRRGAVAVIAGAFLASGLVPASSAGAAPATKADPDTAALAGALTKQEVAWGECSFPSVAPATEAALKKVKGLACATVQVPRDWHDPRDGNTIGVRVSKTATAYPGTGRQGIALVNPGGPGGEGLPWGAAMAMRSPVLASQYDFVGFDPRGVGLSTPLTCSYTVPDSTDQNVISRAKAEGCLKNPLTKFITTEQTAYDMDFIRVLLGEKKISYIGYSYGTWLGTWYATTFPGKAHRFLLDSSTDASRSTLEKTWDLQPRSRDRQFQDALLPYMARNDAEYKAGTDPFEIRRDWEEAGGTREFAGMLNAAWFIIPAMYDTRQYPSAASMVAALIKKPATAGTDAEKLEQVVAEALTTPGLTDANKAFLAKGKKNALEAIAKKNSVERKASYQGGAEVETWDAAFEAIRCQDGQWNQNLRYWNYWQADLTVNAPFIAPIMAQSGAPLCAFWPTANAKPAPDQRTFPKLLVAQAELDAATPYEGGIATANGLPGAKMISVDNEGSHGIFPYNTDCVDDPIVAYFQTGLTPNEKFTGCQGLPLPGEDTTVEVGGNLGHNGKIKIKMLTPQVRKANEIVRELLEGAVTPEAGEKGMPASS</sequence>
<dbReference type="Proteomes" id="UP000187486">
    <property type="component" value="Unassembled WGS sequence"/>
</dbReference>